<dbReference type="AlphaFoldDB" id="F8NGC4"/>
<reference evidence="4" key="1">
    <citation type="journal article" date="2011" name="Science">
        <title>The plant cell wall-decomposing machinery underlies the functional diversity of forest fungi.</title>
        <authorList>
            <person name="Eastwood D.C."/>
            <person name="Floudas D."/>
            <person name="Binder M."/>
            <person name="Majcherczyk A."/>
            <person name="Schneider P."/>
            <person name="Aerts A."/>
            <person name="Asiegbu F.O."/>
            <person name="Baker S.E."/>
            <person name="Barry K."/>
            <person name="Bendiksby M."/>
            <person name="Blumentritt M."/>
            <person name="Coutinho P.M."/>
            <person name="Cullen D."/>
            <person name="de Vries R.P."/>
            <person name="Gathman A."/>
            <person name="Goodell B."/>
            <person name="Henrissat B."/>
            <person name="Ihrmark K."/>
            <person name="Kauserud H."/>
            <person name="Kohler A."/>
            <person name="LaButti K."/>
            <person name="Lapidus A."/>
            <person name="Lavin J.L."/>
            <person name="Lee Y.-H."/>
            <person name="Lindquist E."/>
            <person name="Lilly W."/>
            <person name="Lucas S."/>
            <person name="Morin E."/>
            <person name="Murat C."/>
            <person name="Oguiza J.A."/>
            <person name="Park J."/>
            <person name="Pisabarro A.G."/>
            <person name="Riley R."/>
            <person name="Rosling A."/>
            <person name="Salamov A."/>
            <person name="Schmidt O."/>
            <person name="Schmutz J."/>
            <person name="Skrede I."/>
            <person name="Stenlid J."/>
            <person name="Wiebenga A."/>
            <person name="Xie X."/>
            <person name="Kuees U."/>
            <person name="Hibbett D.S."/>
            <person name="Hoffmeister D."/>
            <person name="Hoegberg N."/>
            <person name="Martin F."/>
            <person name="Grigoriev I.V."/>
            <person name="Watkinson S.C."/>
        </authorList>
    </citation>
    <scope>NUCLEOTIDE SEQUENCE [LARGE SCALE GENOMIC DNA]</scope>
    <source>
        <strain evidence="4">S7.9</strain>
    </source>
</reference>
<gene>
    <name evidence="3" type="ORF">SERLADRAFT_433071</name>
</gene>
<dbReference type="HOGENOM" id="CLU_002498_9_3_1"/>
<keyword evidence="2" id="KW-0732">Signal</keyword>
<accession>F8NGC4</accession>
<dbReference type="GeneID" id="18814121"/>
<protein>
    <submittedName>
        <fullName evidence="3">Uncharacterized protein</fullName>
    </submittedName>
</protein>
<dbReference type="Proteomes" id="UP000008064">
    <property type="component" value="Unassembled WGS sequence"/>
</dbReference>
<evidence type="ECO:0000313" key="3">
    <source>
        <dbReference type="EMBL" id="EGO29059.1"/>
    </source>
</evidence>
<dbReference type="RefSeq" id="XP_007313301.1">
    <property type="nucleotide sequence ID" value="XM_007313239.1"/>
</dbReference>
<sequence>MHEFELGVWKSTFTHLICLLFSISHSAVADLDARYRQILPFGQGNICAFVTNISEMRKLAARNFEDILQYFMPAFKGLFPPEHDKIVQTLLFRLSEWHALSKLHIHTKSTLELLDTALKALCKQARQFQDITCSAFKTMELPREKAACLWRLKDKPTLSKAEGTGTRNKGELAHRLVKHFYRRTNKTQVIKQLLIQELRLRRMMRNEPEPTLHPHHQAPKDTHNNEGVERQEQGSNIQVHHHILSYRHNPLDLHSFLGKFPVDNPAIMSFIPQLKSHLLGCVMNLEYDGDKTDFTPLQRNDLQIVNNHIYLMQLFQVNYVTYNVKCDRDSLNPRIGCNVMVKSHEKNASHPFWYARVFGVFHTQVLHVGPNTINSSVQYMEFLWVRWYAKVTGHRLGFKVAQLPKIGFVDLGDKVSQFGFLDPLLVICSCNLIPAFHDEQTSALLRPGPSASHAPDQPTTSGARSAEKRLAFDGVQVMEDKDEVDPEEEDMDINAVEMDFDDGEFDDNNKDKPDIFDNFDDL</sequence>
<feature type="region of interest" description="Disordered" evidence="1">
    <location>
        <begin position="208"/>
        <end position="230"/>
    </location>
</feature>
<dbReference type="KEGG" id="sla:SERLADRAFT_433071"/>
<evidence type="ECO:0000256" key="2">
    <source>
        <dbReference type="SAM" id="SignalP"/>
    </source>
</evidence>
<feature type="signal peptide" evidence="2">
    <location>
        <begin position="1"/>
        <end position="29"/>
    </location>
</feature>
<evidence type="ECO:0000256" key="1">
    <source>
        <dbReference type="SAM" id="MobiDB-lite"/>
    </source>
</evidence>
<evidence type="ECO:0000313" key="4">
    <source>
        <dbReference type="Proteomes" id="UP000008064"/>
    </source>
</evidence>
<proteinExistence type="predicted"/>
<organism evidence="4">
    <name type="scientific">Serpula lacrymans var. lacrymans (strain S7.9)</name>
    <name type="common">Dry rot fungus</name>
    <dbReference type="NCBI Taxonomy" id="578457"/>
    <lineage>
        <taxon>Eukaryota</taxon>
        <taxon>Fungi</taxon>
        <taxon>Dikarya</taxon>
        <taxon>Basidiomycota</taxon>
        <taxon>Agaricomycotina</taxon>
        <taxon>Agaricomycetes</taxon>
        <taxon>Agaricomycetidae</taxon>
        <taxon>Boletales</taxon>
        <taxon>Coniophorineae</taxon>
        <taxon>Serpulaceae</taxon>
        <taxon>Serpula</taxon>
    </lineage>
</organism>
<feature type="chain" id="PRO_5003376068" evidence="2">
    <location>
        <begin position="30"/>
        <end position="522"/>
    </location>
</feature>
<feature type="compositionally biased region" description="Acidic residues" evidence="1">
    <location>
        <begin position="480"/>
        <end position="506"/>
    </location>
</feature>
<name>F8NGC4_SERL9</name>
<dbReference type="OrthoDB" id="3267098at2759"/>
<dbReference type="EMBL" id="GL945429">
    <property type="protein sequence ID" value="EGO29059.1"/>
    <property type="molecule type" value="Genomic_DNA"/>
</dbReference>
<feature type="region of interest" description="Disordered" evidence="1">
    <location>
        <begin position="444"/>
        <end position="522"/>
    </location>
</feature>